<organism evidence="3 4">
    <name type="scientific">Ciona savignyi</name>
    <name type="common">Pacific transparent sea squirt</name>
    <dbReference type="NCBI Taxonomy" id="51511"/>
    <lineage>
        <taxon>Eukaryota</taxon>
        <taxon>Metazoa</taxon>
        <taxon>Chordata</taxon>
        <taxon>Tunicata</taxon>
        <taxon>Ascidiacea</taxon>
        <taxon>Phlebobranchia</taxon>
        <taxon>Cionidae</taxon>
        <taxon>Ciona</taxon>
    </lineage>
</organism>
<proteinExistence type="predicted"/>
<evidence type="ECO:0000259" key="1">
    <source>
        <dbReference type="Pfam" id="PF05699"/>
    </source>
</evidence>
<dbReference type="PANTHER" id="PTHR45749:SF14">
    <property type="entry name" value="TTF-TYPE DOMAIN-CONTAINING PROTEIN"/>
    <property type="match status" value="1"/>
</dbReference>
<dbReference type="eggNOG" id="ENOG502QSU3">
    <property type="taxonomic scope" value="Eukaryota"/>
</dbReference>
<dbReference type="Ensembl" id="ENSCSAVT00000007179.1">
    <property type="protein sequence ID" value="ENSCSAVP00000007087.1"/>
    <property type="gene ID" value="ENSCSAVG00000004240.1"/>
</dbReference>
<dbReference type="InterPro" id="IPR025398">
    <property type="entry name" value="DUF4371"/>
</dbReference>
<feature type="domain" description="HAT C-terminal dimerisation" evidence="1">
    <location>
        <begin position="387"/>
        <end position="440"/>
    </location>
</feature>
<dbReference type="GO" id="GO:0046983">
    <property type="term" value="F:protein dimerization activity"/>
    <property type="evidence" value="ECO:0007669"/>
    <property type="project" value="InterPro"/>
</dbReference>
<feature type="domain" description="DUF4371" evidence="2">
    <location>
        <begin position="2"/>
        <end position="195"/>
    </location>
</feature>
<protein>
    <recommendedName>
        <fullName evidence="5">HAT C-terminal dimerisation domain-containing protein</fullName>
    </recommendedName>
</protein>
<accession>H2YP29</accession>
<evidence type="ECO:0000313" key="4">
    <source>
        <dbReference type="Proteomes" id="UP000007875"/>
    </source>
</evidence>
<dbReference type="Pfam" id="PF05699">
    <property type="entry name" value="Dimer_Tnp_hAT"/>
    <property type="match status" value="1"/>
</dbReference>
<keyword evidence="4" id="KW-1185">Reference proteome</keyword>
<reference evidence="4" key="1">
    <citation type="submission" date="2003-08" db="EMBL/GenBank/DDBJ databases">
        <authorList>
            <person name="Birren B."/>
            <person name="Nusbaum C."/>
            <person name="Abebe A."/>
            <person name="Abouelleil A."/>
            <person name="Adekoya E."/>
            <person name="Ait-zahra M."/>
            <person name="Allen N."/>
            <person name="Allen T."/>
            <person name="An P."/>
            <person name="Anderson M."/>
            <person name="Anderson S."/>
            <person name="Arachchi H."/>
            <person name="Armbruster J."/>
            <person name="Bachantsang P."/>
            <person name="Baldwin J."/>
            <person name="Barry A."/>
            <person name="Bayul T."/>
            <person name="Blitshsteyn B."/>
            <person name="Bloom T."/>
            <person name="Blye J."/>
            <person name="Boguslavskiy L."/>
            <person name="Borowsky M."/>
            <person name="Boukhgalter B."/>
            <person name="Brunache A."/>
            <person name="Butler J."/>
            <person name="Calixte N."/>
            <person name="Calvo S."/>
            <person name="Camarata J."/>
            <person name="Campo K."/>
            <person name="Chang J."/>
            <person name="Cheshatsang Y."/>
            <person name="Citroen M."/>
            <person name="Collymore A."/>
            <person name="Considine T."/>
            <person name="Cook A."/>
            <person name="Cooke P."/>
            <person name="Corum B."/>
            <person name="Cuomo C."/>
            <person name="David R."/>
            <person name="Dawoe T."/>
            <person name="Degray S."/>
            <person name="Dodge S."/>
            <person name="Dooley K."/>
            <person name="Dorje P."/>
            <person name="Dorjee K."/>
            <person name="Dorris L."/>
            <person name="Duffey N."/>
            <person name="Dupes A."/>
            <person name="Elkins T."/>
            <person name="Engels R."/>
            <person name="Erickson J."/>
            <person name="Farina A."/>
            <person name="Faro S."/>
            <person name="Ferreira P."/>
            <person name="Fischer H."/>
            <person name="Fitzgerald M."/>
            <person name="Foley K."/>
            <person name="Gage D."/>
            <person name="Galagan J."/>
            <person name="Gearin G."/>
            <person name="Gnerre S."/>
            <person name="Gnirke A."/>
            <person name="Goyette A."/>
            <person name="Graham J."/>
            <person name="Grandbois E."/>
            <person name="Gyaltsen K."/>
            <person name="Hafez N."/>
            <person name="Hagopian D."/>
            <person name="Hagos B."/>
            <person name="Hall J."/>
            <person name="Hatcher B."/>
            <person name="Heller A."/>
            <person name="Higgins H."/>
            <person name="Honan T."/>
            <person name="Horn A."/>
            <person name="Houde N."/>
            <person name="Hughes L."/>
            <person name="Hulme W."/>
            <person name="Husby E."/>
            <person name="Iliev I."/>
            <person name="Jaffe D."/>
            <person name="Jones C."/>
            <person name="Kamal M."/>
            <person name="Kamat A."/>
            <person name="Kamvysselis M."/>
            <person name="Karlsson E."/>
            <person name="Kells C."/>
            <person name="Kieu A."/>
            <person name="Kisner P."/>
            <person name="Kodira C."/>
            <person name="Kulbokas E."/>
            <person name="Labutti K."/>
            <person name="Lama D."/>
            <person name="Landers T."/>
            <person name="Leger J."/>
            <person name="Levine S."/>
            <person name="Lewis D."/>
            <person name="Lewis T."/>
            <person name="Lindblad-toh K."/>
            <person name="Liu X."/>
            <person name="Lokyitsang T."/>
            <person name="Lokyitsang Y."/>
            <person name="Lucien O."/>
            <person name="Lui A."/>
            <person name="Ma L.J."/>
            <person name="Mabbitt R."/>
            <person name="Macdonald J."/>
            <person name="Maclean C."/>
            <person name="Major J."/>
            <person name="Manning J."/>
            <person name="Marabella R."/>
            <person name="Maru K."/>
            <person name="Matthews C."/>
            <person name="Mauceli E."/>
            <person name="Mccarthy M."/>
            <person name="Mcdonough S."/>
            <person name="Mcghee T."/>
            <person name="Meldrim J."/>
            <person name="Meneus L."/>
            <person name="Mesirov J."/>
            <person name="Mihalev A."/>
            <person name="Mihova T."/>
            <person name="Mikkelsen T."/>
            <person name="Mlenga V."/>
            <person name="Moru K."/>
            <person name="Mozes J."/>
            <person name="Mulrain L."/>
            <person name="Munson G."/>
            <person name="Naylor J."/>
            <person name="Newes C."/>
            <person name="Nguyen C."/>
            <person name="Nguyen N."/>
            <person name="Nguyen T."/>
            <person name="Nicol R."/>
            <person name="Nielsen C."/>
            <person name="Nizzari M."/>
            <person name="Norbu C."/>
            <person name="Norbu N."/>
            <person name="O'donnell P."/>
            <person name="Okoawo O."/>
            <person name="O'leary S."/>
            <person name="Omotosho B."/>
            <person name="O'neill K."/>
            <person name="Osman S."/>
            <person name="Parker S."/>
            <person name="Perrin D."/>
            <person name="Phunkhang P."/>
            <person name="Piqani B."/>
            <person name="Purcell S."/>
            <person name="Rachupka T."/>
            <person name="Ramasamy U."/>
            <person name="Rameau R."/>
            <person name="Ray V."/>
            <person name="Raymond C."/>
            <person name="Retta R."/>
            <person name="Richardson S."/>
            <person name="Rise C."/>
            <person name="Rodriguez J."/>
            <person name="Rogers J."/>
            <person name="Rogov P."/>
            <person name="Rutman M."/>
            <person name="Schupbach R."/>
            <person name="Seaman C."/>
            <person name="Settipalli S."/>
            <person name="Sharpe T."/>
            <person name="Sheridan J."/>
            <person name="Sherpa N."/>
            <person name="Shi J."/>
            <person name="Smirnov S."/>
            <person name="Smith C."/>
            <person name="Sougnez C."/>
            <person name="Spencer B."/>
            <person name="Stalker J."/>
            <person name="Stange-thomann N."/>
            <person name="Stavropoulos S."/>
            <person name="Stetson K."/>
            <person name="Stone C."/>
            <person name="Stone S."/>
            <person name="Stubbs M."/>
            <person name="Talamas J."/>
            <person name="Tchuinga P."/>
            <person name="Tenzing P."/>
            <person name="Tesfaye S."/>
            <person name="Theodore J."/>
            <person name="Thoulutsang Y."/>
            <person name="Topham K."/>
            <person name="Towey S."/>
            <person name="Tsamla T."/>
            <person name="Tsomo N."/>
            <person name="Vallee D."/>
            <person name="Vassiliev H."/>
            <person name="Venkataraman V."/>
            <person name="Vinson J."/>
            <person name="Vo A."/>
            <person name="Wade C."/>
            <person name="Wang S."/>
            <person name="Wangchuk T."/>
            <person name="Wangdi T."/>
            <person name="Whittaker C."/>
            <person name="Wilkinson J."/>
            <person name="Wu Y."/>
            <person name="Wyman D."/>
            <person name="Yadav S."/>
            <person name="Yang S."/>
            <person name="Yang X."/>
            <person name="Yeager S."/>
            <person name="Yee E."/>
            <person name="Young G."/>
            <person name="Zainoun J."/>
            <person name="Zembeck L."/>
            <person name="Zimmer A."/>
            <person name="Zody M."/>
            <person name="Lander E."/>
        </authorList>
    </citation>
    <scope>NUCLEOTIDE SEQUENCE [LARGE SCALE GENOMIC DNA]</scope>
</reference>
<dbReference type="Pfam" id="PF14291">
    <property type="entry name" value="DUF4371"/>
    <property type="match status" value="1"/>
</dbReference>
<dbReference type="STRING" id="51511.ENSCSAVP00000007087"/>
<dbReference type="InterPro" id="IPR008906">
    <property type="entry name" value="HATC_C_dom"/>
</dbReference>
<dbReference type="HOGENOM" id="CLU_006175_4_2_1"/>
<sequence>YCDWRKGKQACDKHAASSHHKDCIESKIRNSTEEVNLISRVNRHVIEKQNLNYKALVTIFDAVLYLAKQGMALRGHTFAESNLFETMKLLSNHASHVEKWMNRETKYKFMNHEIQDEILKMCAHAILRQLVSEISKAKIFSLIVDETSDITRKEQLSICIRYLNSDYLPQEVFLGLYEVENTSADSLFQTIKAALLSSTDTNLSLRPLCPTRWDVCEDSTLDTATRGQARSHLFSLEAFSTYFMLRLMERVLINAKAFTSAVMDKAIELKLEEPTVRSQRRLPSTHRTAVEYYMAAYSSIFEQASSSLVERFDKKGFQFIEAIENLLCNDDTTTDDTKEKFPELDCANLLLEKHQFKLYKTVNKIQDNLAVDQVCEIFLKNDTLFLTYPNHAALIRQYLTLPSTSCAERSFSCLRRIKTYLRSTMRQERLNHLCLINVHSKRIQSLNKEKIINEFIGKNAVRQKTFK</sequence>
<dbReference type="PANTHER" id="PTHR45749">
    <property type="match status" value="1"/>
</dbReference>
<dbReference type="InParanoid" id="H2YP29"/>
<dbReference type="AlphaFoldDB" id="H2YP29"/>
<name>H2YP29_CIOSA</name>
<reference evidence="3" key="2">
    <citation type="submission" date="2025-08" db="UniProtKB">
        <authorList>
            <consortium name="Ensembl"/>
        </authorList>
    </citation>
    <scope>IDENTIFICATION</scope>
</reference>
<dbReference type="GeneTree" id="ENSGT00940000162068"/>
<dbReference type="Proteomes" id="UP000007875">
    <property type="component" value="Unassembled WGS sequence"/>
</dbReference>
<dbReference type="OMA" id="INSACID"/>
<evidence type="ECO:0000313" key="3">
    <source>
        <dbReference type="Ensembl" id="ENSCSAVP00000007087.1"/>
    </source>
</evidence>
<reference evidence="3" key="3">
    <citation type="submission" date="2025-09" db="UniProtKB">
        <authorList>
            <consortium name="Ensembl"/>
        </authorList>
    </citation>
    <scope>IDENTIFICATION</scope>
</reference>
<dbReference type="FunCoup" id="H2YP29">
    <property type="interactions" value="16"/>
</dbReference>
<evidence type="ECO:0008006" key="5">
    <source>
        <dbReference type="Google" id="ProtNLM"/>
    </source>
</evidence>
<evidence type="ECO:0000259" key="2">
    <source>
        <dbReference type="Pfam" id="PF14291"/>
    </source>
</evidence>